<protein>
    <submittedName>
        <fullName evidence="2">Uncharacterized protein</fullName>
    </submittedName>
</protein>
<evidence type="ECO:0000313" key="2">
    <source>
        <dbReference type="EMBL" id="EAR28799.1"/>
    </source>
</evidence>
<name>A4C884_9GAMM</name>
<feature type="transmembrane region" description="Helical" evidence="1">
    <location>
        <begin position="40"/>
        <end position="58"/>
    </location>
</feature>
<reference evidence="2 3" key="1">
    <citation type="submission" date="2006-02" db="EMBL/GenBank/DDBJ databases">
        <authorList>
            <person name="Moran M.A."/>
            <person name="Kjelleberg S."/>
            <person name="Egan S."/>
            <person name="Saunders N."/>
            <person name="Thomas T."/>
            <person name="Ferriera S."/>
            <person name="Johnson J."/>
            <person name="Kravitz S."/>
            <person name="Halpern A."/>
            <person name="Remington K."/>
            <person name="Beeson K."/>
            <person name="Tran B."/>
            <person name="Rogers Y.-H."/>
            <person name="Friedman R."/>
            <person name="Venter J.C."/>
        </authorList>
    </citation>
    <scope>NUCLEOTIDE SEQUENCE [LARGE SCALE GENOMIC DNA]</scope>
    <source>
        <strain evidence="2 3">D2</strain>
    </source>
</reference>
<sequence>MSAIVVLLIISGIGLYLCLPPSEDEFPHPFNGTFRQFHGAAAYLALIGLGYMLGDHIAKKWRYWRRHLDGVMHLILWLLLSITGLLLYYPIMVLDAIAMGTVHWYLGVTLLLVYPAHASQLQLKRWWRKSRTGRASSAP</sequence>
<keyword evidence="1" id="KW-0472">Membrane</keyword>
<dbReference type="AlphaFoldDB" id="A4C884"/>
<organism evidence="2 3">
    <name type="scientific">Pseudoalteromonas tunicata D2</name>
    <dbReference type="NCBI Taxonomy" id="87626"/>
    <lineage>
        <taxon>Bacteria</taxon>
        <taxon>Pseudomonadati</taxon>
        <taxon>Pseudomonadota</taxon>
        <taxon>Gammaproteobacteria</taxon>
        <taxon>Alteromonadales</taxon>
        <taxon>Pseudoalteromonadaceae</taxon>
        <taxon>Pseudoalteromonas</taxon>
    </lineage>
</organism>
<feature type="transmembrane region" description="Helical" evidence="1">
    <location>
        <begin position="70"/>
        <end position="91"/>
    </location>
</feature>
<feature type="transmembrane region" description="Helical" evidence="1">
    <location>
        <begin position="103"/>
        <end position="121"/>
    </location>
</feature>
<evidence type="ECO:0000256" key="1">
    <source>
        <dbReference type="SAM" id="Phobius"/>
    </source>
</evidence>
<gene>
    <name evidence="2" type="ORF">PTD2_07144</name>
</gene>
<accession>A4C884</accession>
<comment type="caution">
    <text evidence="2">The sequence shown here is derived from an EMBL/GenBank/DDBJ whole genome shotgun (WGS) entry which is preliminary data.</text>
</comment>
<dbReference type="Proteomes" id="UP000006201">
    <property type="component" value="Unassembled WGS sequence"/>
</dbReference>
<proteinExistence type="predicted"/>
<dbReference type="HOGENOM" id="CLU_1843446_0_0_6"/>
<dbReference type="EMBL" id="AAOH01000003">
    <property type="protein sequence ID" value="EAR28799.1"/>
    <property type="molecule type" value="Genomic_DNA"/>
</dbReference>
<dbReference type="STRING" id="87626.PTD2_07144"/>
<keyword evidence="3" id="KW-1185">Reference proteome</keyword>
<keyword evidence="1" id="KW-0812">Transmembrane</keyword>
<evidence type="ECO:0000313" key="3">
    <source>
        <dbReference type="Proteomes" id="UP000006201"/>
    </source>
</evidence>
<keyword evidence="1" id="KW-1133">Transmembrane helix</keyword>